<proteinExistence type="predicted"/>
<dbReference type="InterPro" id="IPR036869">
    <property type="entry name" value="J_dom_sf"/>
</dbReference>
<evidence type="ECO:0000256" key="1">
    <source>
        <dbReference type="ARBA" id="ARBA00023186"/>
    </source>
</evidence>
<dbReference type="InterPro" id="IPR001623">
    <property type="entry name" value="DnaJ_domain"/>
</dbReference>
<gene>
    <name evidence="3" type="ORF">LCPAC302_01600</name>
</gene>
<organism evidence="3">
    <name type="scientific">Pithovirus LCPAC302</name>
    <dbReference type="NCBI Taxonomy" id="2506593"/>
    <lineage>
        <taxon>Viruses</taxon>
        <taxon>Pithoviruses</taxon>
    </lineage>
</organism>
<evidence type="ECO:0000259" key="2">
    <source>
        <dbReference type="PROSITE" id="PS50076"/>
    </source>
</evidence>
<name>A0A481Z8S2_9VIRU</name>
<dbReference type="Gene3D" id="1.10.287.110">
    <property type="entry name" value="DnaJ domain"/>
    <property type="match status" value="1"/>
</dbReference>
<dbReference type="InterPro" id="IPR051938">
    <property type="entry name" value="Apopto_cytoskel_mod"/>
</dbReference>
<protein>
    <submittedName>
        <fullName evidence="3">DnaJ domain protein</fullName>
    </submittedName>
</protein>
<dbReference type="PANTHER" id="PTHR44145:SF3">
    <property type="entry name" value="DNAJ HOMOLOG SUBFAMILY A MEMBER 3, MITOCHONDRIAL"/>
    <property type="match status" value="1"/>
</dbReference>
<reference evidence="3" key="1">
    <citation type="journal article" date="2019" name="MBio">
        <title>Virus Genomes from Deep Sea Sediments Expand the Ocean Megavirome and Support Independent Origins of Viral Gigantism.</title>
        <authorList>
            <person name="Backstrom D."/>
            <person name="Yutin N."/>
            <person name="Jorgensen S.L."/>
            <person name="Dharamshi J."/>
            <person name="Homa F."/>
            <person name="Zaremba-Niedwiedzka K."/>
            <person name="Spang A."/>
            <person name="Wolf Y.I."/>
            <person name="Koonin E.V."/>
            <person name="Ettema T.J."/>
        </authorList>
    </citation>
    <scope>NUCLEOTIDE SEQUENCE</scope>
</reference>
<dbReference type="PROSITE" id="PS50076">
    <property type="entry name" value="DNAJ_2"/>
    <property type="match status" value="1"/>
</dbReference>
<dbReference type="PANTHER" id="PTHR44145">
    <property type="entry name" value="DNAJ HOMOLOG SUBFAMILY A MEMBER 3, MITOCHONDRIAL"/>
    <property type="match status" value="1"/>
</dbReference>
<dbReference type="Pfam" id="PF00226">
    <property type="entry name" value="DnaJ"/>
    <property type="match status" value="1"/>
</dbReference>
<dbReference type="SMART" id="SM00271">
    <property type="entry name" value="DnaJ"/>
    <property type="match status" value="1"/>
</dbReference>
<dbReference type="SUPFAM" id="SSF46565">
    <property type="entry name" value="Chaperone J-domain"/>
    <property type="match status" value="1"/>
</dbReference>
<dbReference type="EMBL" id="MK500544">
    <property type="protein sequence ID" value="QBK91540.1"/>
    <property type="molecule type" value="Genomic_DNA"/>
</dbReference>
<sequence length="42" mass="4981">MSDQDYYKILGIDKTADQNQIKKAYYKLAKKYHPDKAEESLK</sequence>
<feature type="domain" description="J" evidence="2">
    <location>
        <begin position="5"/>
        <end position="42"/>
    </location>
</feature>
<evidence type="ECO:0000313" key="3">
    <source>
        <dbReference type="EMBL" id="QBK91540.1"/>
    </source>
</evidence>
<keyword evidence="1" id="KW-0143">Chaperone</keyword>
<accession>A0A481Z8S2</accession>
<dbReference type="PRINTS" id="PR00625">
    <property type="entry name" value="JDOMAIN"/>
</dbReference>